<accession>A0AAD0KSK1</accession>
<evidence type="ECO:0000313" key="2">
    <source>
        <dbReference type="Proteomes" id="UP000249682"/>
    </source>
</evidence>
<dbReference type="EMBL" id="CP029543">
    <property type="protein sequence ID" value="AWV48868.1"/>
    <property type="molecule type" value="Genomic_DNA"/>
</dbReference>
<proteinExistence type="predicted"/>
<gene>
    <name evidence="1" type="ORF">DIJ64_14700</name>
</gene>
<dbReference type="Proteomes" id="UP000249682">
    <property type="component" value="Chromosome"/>
</dbReference>
<dbReference type="Gene3D" id="3.40.50.980">
    <property type="match status" value="1"/>
</dbReference>
<reference evidence="1 2" key="1">
    <citation type="submission" date="2018-05" db="EMBL/GenBank/DDBJ databases">
        <title>Evolution of small genomes with special reference to Mycobacterium leprae.</title>
        <authorList>
            <person name="Mohanty P.S."/>
            <person name="Bansal A.K."/>
            <person name="Gupta U.D."/>
            <person name="Naaz F."/>
            <person name="Dwivedi V.D."/>
            <person name="Singh H."/>
            <person name="Gupta G."/>
            <person name="Sharma S."/>
            <person name="Arora M."/>
        </authorList>
    </citation>
    <scope>NUCLEOTIDE SEQUENCE [LARGE SCALE GENOMIC DNA]</scope>
    <source>
        <strain evidence="1 2">MRHRU-235-G</strain>
    </source>
</reference>
<organism evidence="1 2">
    <name type="scientific">Mycobacterium leprae</name>
    <dbReference type="NCBI Taxonomy" id="1769"/>
    <lineage>
        <taxon>Bacteria</taxon>
        <taxon>Bacillati</taxon>
        <taxon>Actinomycetota</taxon>
        <taxon>Actinomycetes</taxon>
        <taxon>Mycobacteriales</taxon>
        <taxon>Mycobacteriaceae</taxon>
        <taxon>Mycobacterium</taxon>
    </lineage>
</organism>
<evidence type="ECO:0000313" key="1">
    <source>
        <dbReference type="EMBL" id="AWV48868.1"/>
    </source>
</evidence>
<sequence>MLVDTLHEVAQYTPCQVMLIDGDRWLDYRSLCQPTTTLVHARIPVTSVMSFMFPNWHEFSRNVFGIKASSNSCRLILLPRQDRKLRFILEDADGQMVFFPTWFDSHDYTAMLEWVTTQLSEQSCCCTGKL</sequence>
<dbReference type="AlphaFoldDB" id="A0AAD0KSK1"/>
<protein>
    <submittedName>
        <fullName evidence="1">Uncharacterized protein</fullName>
    </submittedName>
</protein>
<name>A0AAD0KSK1_MYCLR</name>
<dbReference type="SUPFAM" id="SSF56801">
    <property type="entry name" value="Acetyl-CoA synthetase-like"/>
    <property type="match status" value="1"/>
</dbReference>